<dbReference type="EMBL" id="JANPWB010000009">
    <property type="protein sequence ID" value="KAJ1150846.1"/>
    <property type="molecule type" value="Genomic_DNA"/>
</dbReference>
<feature type="compositionally biased region" description="Low complexity" evidence="1">
    <location>
        <begin position="70"/>
        <end position="83"/>
    </location>
</feature>
<protein>
    <submittedName>
        <fullName evidence="2">Uncharacterized protein</fullName>
    </submittedName>
</protein>
<comment type="caution">
    <text evidence="2">The sequence shown here is derived from an EMBL/GenBank/DDBJ whole genome shotgun (WGS) entry which is preliminary data.</text>
</comment>
<evidence type="ECO:0000256" key="1">
    <source>
        <dbReference type="SAM" id="MobiDB-lite"/>
    </source>
</evidence>
<gene>
    <name evidence="2" type="ORF">NDU88_003634</name>
</gene>
<organism evidence="2 3">
    <name type="scientific">Pleurodeles waltl</name>
    <name type="common">Iberian ribbed newt</name>
    <dbReference type="NCBI Taxonomy" id="8319"/>
    <lineage>
        <taxon>Eukaryota</taxon>
        <taxon>Metazoa</taxon>
        <taxon>Chordata</taxon>
        <taxon>Craniata</taxon>
        <taxon>Vertebrata</taxon>
        <taxon>Euteleostomi</taxon>
        <taxon>Amphibia</taxon>
        <taxon>Batrachia</taxon>
        <taxon>Caudata</taxon>
        <taxon>Salamandroidea</taxon>
        <taxon>Salamandridae</taxon>
        <taxon>Pleurodelinae</taxon>
        <taxon>Pleurodeles</taxon>
    </lineage>
</organism>
<dbReference type="AlphaFoldDB" id="A0AAV7RDF8"/>
<name>A0AAV7RDF8_PLEWA</name>
<sequence length="83" mass="9058">MNGQNRRRLPSLGRTEGVTPAYRGRNKRRGGSGPAPDRGRRCWLLRSADLPLEIAVSHEEEPLDLGGPGARNPAAPGAYRELE</sequence>
<evidence type="ECO:0000313" key="3">
    <source>
        <dbReference type="Proteomes" id="UP001066276"/>
    </source>
</evidence>
<feature type="region of interest" description="Disordered" evidence="1">
    <location>
        <begin position="59"/>
        <end position="83"/>
    </location>
</feature>
<evidence type="ECO:0000313" key="2">
    <source>
        <dbReference type="EMBL" id="KAJ1150846.1"/>
    </source>
</evidence>
<feature type="region of interest" description="Disordered" evidence="1">
    <location>
        <begin position="1"/>
        <end position="41"/>
    </location>
</feature>
<dbReference type="Proteomes" id="UP001066276">
    <property type="component" value="Chromosome 5"/>
</dbReference>
<proteinExistence type="predicted"/>
<keyword evidence="3" id="KW-1185">Reference proteome</keyword>
<reference evidence="2" key="1">
    <citation type="journal article" date="2022" name="bioRxiv">
        <title>Sequencing and chromosome-scale assembly of the giantPleurodeles waltlgenome.</title>
        <authorList>
            <person name="Brown T."/>
            <person name="Elewa A."/>
            <person name="Iarovenko S."/>
            <person name="Subramanian E."/>
            <person name="Araus A.J."/>
            <person name="Petzold A."/>
            <person name="Susuki M."/>
            <person name="Suzuki K.-i.T."/>
            <person name="Hayashi T."/>
            <person name="Toyoda A."/>
            <person name="Oliveira C."/>
            <person name="Osipova E."/>
            <person name="Leigh N.D."/>
            <person name="Simon A."/>
            <person name="Yun M.H."/>
        </authorList>
    </citation>
    <scope>NUCLEOTIDE SEQUENCE</scope>
    <source>
        <strain evidence="2">20211129_DDA</strain>
        <tissue evidence="2">Liver</tissue>
    </source>
</reference>
<accession>A0AAV7RDF8</accession>